<dbReference type="GO" id="GO:0030247">
    <property type="term" value="F:polysaccharide binding"/>
    <property type="evidence" value="ECO:0007669"/>
    <property type="project" value="InterPro"/>
</dbReference>
<proteinExistence type="predicted"/>
<dbReference type="Pfam" id="PF13947">
    <property type="entry name" value="GUB_WAK_bind"/>
    <property type="match status" value="1"/>
</dbReference>
<evidence type="ECO:0000313" key="5">
    <source>
        <dbReference type="EMBL" id="KAE8037870.1"/>
    </source>
</evidence>
<comment type="subcellular location">
    <subcellularLocation>
        <location evidence="1">Membrane</location>
        <topology evidence="1">Single-pass membrane protein</topology>
    </subcellularLocation>
</comment>
<sequence>MARARGNMGLTALIVVVVLLLHQTCSTSAKPDHHCPPSSCGSIRNISYPFRLTNDPEKCSDPGYINLSCENNQTVLYLYKGRYYVREIDYHGEIVRVVDPGVVKDNHPFIPHLSS</sequence>
<keyword evidence="2 3" id="KW-0732">Signal</keyword>
<accession>A0A660KQ99</accession>
<dbReference type="AlphaFoldDB" id="A0A660KQ99"/>
<evidence type="ECO:0000256" key="2">
    <source>
        <dbReference type="ARBA" id="ARBA00022729"/>
    </source>
</evidence>
<evidence type="ECO:0000256" key="1">
    <source>
        <dbReference type="ARBA" id="ARBA00004167"/>
    </source>
</evidence>
<dbReference type="EMBL" id="CM017324">
    <property type="protein sequence ID" value="KAE8037870.1"/>
    <property type="molecule type" value="Genomic_DNA"/>
</dbReference>
<keyword evidence="6" id="KW-1185">Reference proteome</keyword>
<dbReference type="InterPro" id="IPR025287">
    <property type="entry name" value="WAK_GUB"/>
</dbReference>
<dbReference type="GO" id="GO:0016020">
    <property type="term" value="C:membrane"/>
    <property type="evidence" value="ECO:0007669"/>
    <property type="project" value="UniProtKB-SubCell"/>
</dbReference>
<feature type="chain" id="PRO_5024909042" description="Wall-associated receptor kinase galacturonan-binding domain-containing protein" evidence="3">
    <location>
        <begin position="30"/>
        <end position="115"/>
    </location>
</feature>
<feature type="domain" description="Wall-associated receptor kinase galacturonan-binding" evidence="4">
    <location>
        <begin position="35"/>
        <end position="99"/>
    </location>
</feature>
<gene>
    <name evidence="5" type="ORF">FH972_010425</name>
</gene>
<dbReference type="PANTHER" id="PTHR33138:SF30">
    <property type="entry name" value="LEAF RUST 10 DISEASE-RESISTANCE LOCUS RECEPTOR-LIKE PROTEIN KINASE-LIKE 2.7"/>
    <property type="match status" value="1"/>
</dbReference>
<dbReference type="Proteomes" id="UP000327013">
    <property type="component" value="Chromosome 4"/>
</dbReference>
<dbReference type="PANTHER" id="PTHR33138">
    <property type="entry name" value="OS01G0690200 PROTEIN"/>
    <property type="match status" value="1"/>
</dbReference>
<evidence type="ECO:0000313" key="6">
    <source>
        <dbReference type="Proteomes" id="UP000327013"/>
    </source>
</evidence>
<dbReference type="OrthoDB" id="1146903at2759"/>
<evidence type="ECO:0000259" key="4">
    <source>
        <dbReference type="Pfam" id="PF13947"/>
    </source>
</evidence>
<feature type="signal peptide" evidence="3">
    <location>
        <begin position="1"/>
        <end position="29"/>
    </location>
</feature>
<protein>
    <recommendedName>
        <fullName evidence="4">Wall-associated receptor kinase galacturonan-binding domain-containing protein</fullName>
    </recommendedName>
</protein>
<organism evidence="5 6">
    <name type="scientific">Carpinus fangiana</name>
    <dbReference type="NCBI Taxonomy" id="176857"/>
    <lineage>
        <taxon>Eukaryota</taxon>
        <taxon>Viridiplantae</taxon>
        <taxon>Streptophyta</taxon>
        <taxon>Embryophyta</taxon>
        <taxon>Tracheophyta</taxon>
        <taxon>Spermatophyta</taxon>
        <taxon>Magnoliopsida</taxon>
        <taxon>eudicotyledons</taxon>
        <taxon>Gunneridae</taxon>
        <taxon>Pentapetalae</taxon>
        <taxon>rosids</taxon>
        <taxon>fabids</taxon>
        <taxon>Fagales</taxon>
        <taxon>Betulaceae</taxon>
        <taxon>Carpinus</taxon>
    </lineage>
</organism>
<name>A0A660KQ99_9ROSI</name>
<reference evidence="5 6" key="1">
    <citation type="submission" date="2019-06" db="EMBL/GenBank/DDBJ databases">
        <title>A chromosomal-level reference genome of Carpinus fangiana (Coryloideae, Betulaceae).</title>
        <authorList>
            <person name="Yang X."/>
            <person name="Wang Z."/>
            <person name="Zhang L."/>
            <person name="Hao G."/>
            <person name="Liu J."/>
            <person name="Yang Y."/>
        </authorList>
    </citation>
    <scope>NUCLEOTIDE SEQUENCE [LARGE SCALE GENOMIC DNA]</scope>
    <source>
        <strain evidence="5">Cfa_2016G</strain>
        <tissue evidence="5">Leaf</tissue>
    </source>
</reference>
<evidence type="ECO:0000256" key="3">
    <source>
        <dbReference type="SAM" id="SignalP"/>
    </source>
</evidence>